<dbReference type="SMART" id="SM01050">
    <property type="entry name" value="CactinC_cactus"/>
    <property type="match status" value="1"/>
</dbReference>
<dbReference type="PANTHER" id="PTHR12646:SF0">
    <property type="entry name" value="DOL-P-MAN:MAN(5)GLCNAC(2)-PP-DOL ALPHA-1,3-MANNOSYLTRANSFERASE"/>
    <property type="match status" value="1"/>
</dbReference>
<dbReference type="Pfam" id="PF09732">
    <property type="entry name" value="CactinC_cactus"/>
    <property type="match status" value="1"/>
</dbReference>
<feature type="transmembrane region" description="Helical" evidence="12">
    <location>
        <begin position="635"/>
        <end position="654"/>
    </location>
</feature>
<feature type="transmembrane region" description="Helical" evidence="12">
    <location>
        <begin position="430"/>
        <end position="448"/>
    </location>
</feature>
<reference evidence="15 16" key="1">
    <citation type="submission" date="2023-08" db="EMBL/GenBank/DDBJ databases">
        <title>A Necator americanus chromosomal reference genome.</title>
        <authorList>
            <person name="Ilik V."/>
            <person name="Petrzelkova K.J."/>
            <person name="Pardy F."/>
            <person name="Fuh T."/>
            <person name="Niatou-Singa F.S."/>
            <person name="Gouil Q."/>
            <person name="Baker L."/>
            <person name="Ritchie M.E."/>
            <person name="Jex A.R."/>
            <person name="Gazzola D."/>
            <person name="Li H."/>
            <person name="Toshio Fujiwara R."/>
            <person name="Zhan B."/>
            <person name="Aroian R.V."/>
            <person name="Pafco B."/>
            <person name="Schwarz E.M."/>
        </authorList>
    </citation>
    <scope>NUCLEOTIDE SEQUENCE [LARGE SCALE GENOMIC DNA]</scope>
    <source>
        <strain evidence="15 16">Aroian</strain>
        <tissue evidence="15">Whole animal</tissue>
    </source>
</reference>
<sequence>MYQGEYFERGRIRLILGKSVDDLCQLERSVINKVNSGGSGTDISYWEGLLVHLKVYIAKTRLKEFHQKMLKLKLARIREEQMKEIGKIDSHGRPTVKKRPLSDDDEDDLEKQVRKKIDLDELESADLDDEQKEMRWRQLSPEQLEVATLELYERGGYSPTYGDINDTMPGIEVLDEENDMKDLLKRRQEHRKQPAGVSKIDAEMLAIARKGMEGDESTFSVEQPLEAQSHLWSDKYRPRKPTYLNRVQTGFDWNKYNQTHYDMDNPPPKIVQGYKFNIFYPDLLDPSETPSFTVTPCDDPDFAVIRFKAGPPYEDIAFKCVNREWEMSYKDNLVRLLFTVNGTGFVLIATILFVIDAIGTFFIIQKVPYTEIDWSTYMQQVECYVKKNIRNYSQIEGDTGPVVYPAGHLLTYSVFHTLTNAGKDIRMAQYIFMGLYLMNLLAVFRLYYKSNKIAPFALVFLCFTAYRIHSIFVLRLFNDPVAMLFFYLAANFFISQQWLIGCLLYSFAVSIKMNVLLFAPSLFFILLLNIGIWRTILNLTCCAVVQIYVGLPFLMYDPVAYIRRSFDLGRVFLFKWTVNWRFLPEEVFLSPRLHLALLSCHIVVLAIFGYHMWFRSHGGLRASLIELSHGIRTRTGVGETLFALFSANLLGITFARSLHYQFYSWYYHQLPFLLFWNSSGSTSTKQSANVPWLSMIIKAAGLIGIEICWNVYPSTALSSAFLHVCHISIITYLIANRIERFKRKAKSL</sequence>
<evidence type="ECO:0000256" key="6">
    <source>
        <dbReference type="ARBA" id="ARBA00022692"/>
    </source>
</evidence>
<evidence type="ECO:0000256" key="3">
    <source>
        <dbReference type="ARBA" id="ARBA00011964"/>
    </source>
</evidence>
<feature type="domain" description="Splicing factor Cactin C-terminal" evidence="13">
    <location>
        <begin position="232"/>
        <end position="338"/>
    </location>
</feature>
<evidence type="ECO:0000256" key="12">
    <source>
        <dbReference type="SAM" id="Phobius"/>
    </source>
</evidence>
<evidence type="ECO:0000256" key="7">
    <source>
        <dbReference type="ARBA" id="ARBA00022824"/>
    </source>
</evidence>
<comment type="caution">
    <text evidence="15">The sequence shown here is derived from an EMBL/GenBank/DDBJ whole genome shotgun (WGS) entry which is preliminary data.</text>
</comment>
<comment type="subcellular location">
    <subcellularLocation>
        <location evidence="1">Endoplasmic reticulum membrane</location>
        <topology evidence="1">Multi-pass membrane protein</topology>
    </subcellularLocation>
</comment>
<evidence type="ECO:0000256" key="11">
    <source>
        <dbReference type="SAM" id="MobiDB-lite"/>
    </source>
</evidence>
<dbReference type="EMBL" id="JAVFWL010000002">
    <property type="protein sequence ID" value="KAK6737559.1"/>
    <property type="molecule type" value="Genomic_DNA"/>
</dbReference>
<keyword evidence="7" id="KW-0256">Endoplasmic reticulum</keyword>
<gene>
    <name evidence="15" type="primary">Necator_chrII.g7749</name>
    <name evidence="15" type="ORF">RB195_019955</name>
</gene>
<dbReference type="Pfam" id="PF05208">
    <property type="entry name" value="ALG3"/>
    <property type="match status" value="1"/>
</dbReference>
<comment type="pathway">
    <text evidence="2">Protein modification; protein glycosylation.</text>
</comment>
<dbReference type="InterPro" id="IPR019134">
    <property type="entry name" value="Cactin_C"/>
</dbReference>
<protein>
    <recommendedName>
        <fullName evidence="3">dolichyl-P-Man:Man5GlcNAc2-PP-dolichol alpha-1,3-mannosyltransferase</fullName>
        <ecNumber evidence="3">2.4.1.258</ecNumber>
    </recommendedName>
</protein>
<evidence type="ECO:0000256" key="10">
    <source>
        <dbReference type="ARBA" id="ARBA00049506"/>
    </source>
</evidence>
<keyword evidence="4" id="KW-0328">Glycosyltransferase</keyword>
<organism evidence="15 16">
    <name type="scientific">Necator americanus</name>
    <name type="common">Human hookworm</name>
    <dbReference type="NCBI Taxonomy" id="51031"/>
    <lineage>
        <taxon>Eukaryota</taxon>
        <taxon>Metazoa</taxon>
        <taxon>Ecdysozoa</taxon>
        <taxon>Nematoda</taxon>
        <taxon>Chromadorea</taxon>
        <taxon>Rhabditida</taxon>
        <taxon>Rhabditina</taxon>
        <taxon>Rhabditomorpha</taxon>
        <taxon>Strongyloidea</taxon>
        <taxon>Ancylostomatidae</taxon>
        <taxon>Bunostominae</taxon>
        <taxon>Necator</taxon>
    </lineage>
</organism>
<accession>A0ABR1CGI8</accession>
<evidence type="ECO:0000259" key="13">
    <source>
        <dbReference type="Pfam" id="PF09732"/>
    </source>
</evidence>
<feature type="transmembrane region" description="Helical" evidence="12">
    <location>
        <begin position="513"/>
        <end position="530"/>
    </location>
</feature>
<keyword evidence="6 12" id="KW-0812">Transmembrane</keyword>
<feature type="transmembrane region" description="Helical" evidence="12">
    <location>
        <begin position="484"/>
        <end position="507"/>
    </location>
</feature>
<proteinExistence type="predicted"/>
<dbReference type="PANTHER" id="PTHR12646">
    <property type="entry name" value="NOT56 - RELATED"/>
    <property type="match status" value="1"/>
</dbReference>
<evidence type="ECO:0000256" key="8">
    <source>
        <dbReference type="ARBA" id="ARBA00022989"/>
    </source>
</evidence>
<evidence type="ECO:0000256" key="9">
    <source>
        <dbReference type="ARBA" id="ARBA00023136"/>
    </source>
</evidence>
<evidence type="ECO:0000259" key="14">
    <source>
        <dbReference type="Pfam" id="PF10312"/>
    </source>
</evidence>
<keyword evidence="8 12" id="KW-1133">Transmembrane helix</keyword>
<evidence type="ECO:0000313" key="15">
    <source>
        <dbReference type="EMBL" id="KAK6737559.1"/>
    </source>
</evidence>
<name>A0ABR1CGI8_NECAM</name>
<keyword evidence="16" id="KW-1185">Reference proteome</keyword>
<evidence type="ECO:0000313" key="16">
    <source>
        <dbReference type="Proteomes" id="UP001303046"/>
    </source>
</evidence>
<feature type="transmembrane region" description="Helical" evidence="12">
    <location>
        <begin position="454"/>
        <end position="477"/>
    </location>
</feature>
<dbReference type="Pfam" id="PF10312">
    <property type="entry name" value="Cactin_mid"/>
    <property type="match status" value="1"/>
</dbReference>
<evidence type="ECO:0000256" key="5">
    <source>
        <dbReference type="ARBA" id="ARBA00022679"/>
    </source>
</evidence>
<feature type="transmembrane region" description="Helical" evidence="12">
    <location>
        <begin position="718"/>
        <end position="735"/>
    </location>
</feature>
<keyword evidence="9 12" id="KW-0472">Membrane</keyword>
<dbReference type="Proteomes" id="UP001303046">
    <property type="component" value="Unassembled WGS sequence"/>
</dbReference>
<evidence type="ECO:0000256" key="4">
    <source>
        <dbReference type="ARBA" id="ARBA00022676"/>
    </source>
</evidence>
<evidence type="ECO:0000256" key="1">
    <source>
        <dbReference type="ARBA" id="ARBA00004477"/>
    </source>
</evidence>
<dbReference type="InterPro" id="IPR007873">
    <property type="entry name" value="Glycosyltransferase_ALG3"/>
</dbReference>
<feature type="domain" description="Splicing factor cactin central" evidence="14">
    <location>
        <begin position="14"/>
        <end position="66"/>
    </location>
</feature>
<dbReference type="EC" id="2.4.1.258" evidence="3"/>
<evidence type="ECO:0000256" key="2">
    <source>
        <dbReference type="ARBA" id="ARBA00004922"/>
    </source>
</evidence>
<feature type="transmembrane region" description="Helical" evidence="12">
    <location>
        <begin position="593"/>
        <end position="614"/>
    </location>
</feature>
<feature type="region of interest" description="Disordered" evidence="11">
    <location>
        <begin position="85"/>
        <end position="110"/>
    </location>
</feature>
<dbReference type="InterPro" id="IPR018816">
    <property type="entry name" value="Cactin_central"/>
</dbReference>
<feature type="transmembrane region" description="Helical" evidence="12">
    <location>
        <begin position="344"/>
        <end position="364"/>
    </location>
</feature>
<comment type="catalytic activity">
    <reaction evidence="10">
        <text>an alpha-D-Man-(1-&gt;2)-alpha-D-Man-(1-&gt;2)-alpha-D-Man-(1-&gt;3)-[alpha-D-Man-(1-&gt;6)]-beta-D-Man-(1-&gt;4)-beta-D-GlcNAc-(1-&gt;4)-alpha-D-GlcNAc-diphospho-di-trans,poly-cis-dolichol + a di-trans,poly-cis-dolichyl beta-D-mannosyl phosphate = an alpha-D-Man-(1-&gt;2)-alpha-D-Man-(1-&gt;2)-alpha-D-Man-(1-&gt;3)-[alpha-D-Man-(1-&gt;3)-alpha-D-Man-(1-&gt;6)]-beta-D-Man-(1-&gt;4)-beta-D-GlcNAc-(1-&gt;4)-alpha-D-GlcNAc-diphospho-di-trans,poly-cis-dolichol + a di-trans,poly-cis-dolichyl phosphate + H(+)</text>
        <dbReference type="Rhea" id="RHEA:29527"/>
        <dbReference type="Rhea" id="RHEA-COMP:19498"/>
        <dbReference type="Rhea" id="RHEA-COMP:19501"/>
        <dbReference type="Rhea" id="RHEA-COMP:19516"/>
        <dbReference type="Rhea" id="RHEA-COMP:19517"/>
        <dbReference type="ChEBI" id="CHEBI:15378"/>
        <dbReference type="ChEBI" id="CHEBI:57683"/>
        <dbReference type="ChEBI" id="CHEBI:58211"/>
        <dbReference type="ChEBI" id="CHEBI:132515"/>
        <dbReference type="ChEBI" id="CHEBI:132516"/>
        <dbReference type="EC" id="2.4.1.258"/>
    </reaction>
    <physiologicalReaction direction="left-to-right" evidence="10">
        <dbReference type="Rhea" id="RHEA:29528"/>
    </physiologicalReaction>
</comment>
<keyword evidence="5" id="KW-0808">Transferase</keyword>